<proteinExistence type="predicted"/>
<organism evidence="1 2">
    <name type="scientific">Pseudoalteromonas agarivorans DSM 14585</name>
    <dbReference type="NCBI Taxonomy" id="1312369"/>
    <lineage>
        <taxon>Bacteria</taxon>
        <taxon>Pseudomonadati</taxon>
        <taxon>Pseudomonadota</taxon>
        <taxon>Gammaproteobacteria</taxon>
        <taxon>Alteromonadales</taxon>
        <taxon>Pseudoalteromonadaceae</taxon>
        <taxon>Pseudoalteromonas</taxon>
    </lineage>
</organism>
<keyword evidence="2" id="KW-1185">Reference proteome</keyword>
<dbReference type="Proteomes" id="UP000217277">
    <property type="component" value="Chromosome I"/>
</dbReference>
<name>A0ACA8E115_9GAMM</name>
<reference evidence="1" key="1">
    <citation type="submission" date="2015-03" db="EMBL/GenBank/DDBJ databases">
        <authorList>
            <person name="Xie B.-B."/>
            <person name="Rong J.-C."/>
            <person name="Qin Q.-L."/>
            <person name="Zhang Y.-Z."/>
        </authorList>
    </citation>
    <scope>NUCLEOTIDE SEQUENCE</scope>
    <source>
        <strain evidence="1">DSM 14585</strain>
    </source>
</reference>
<sequence>MPRIYSVGIKTTHTLYKKRKAMQKHQSQPLNDFIEYPHDEMLKRATEFLQTSQRRHSIRSFSDRPVPKNIIEACIKAAGTAPSGANHQPWHFVAINSSDVKKQIREAAEKLERSFYEGRAGEEWLDALKPLGTDANKPYLEHAPWLIAVFSQKKGGVNTDDKNTNYYVHESVGLATGFLIQALHRCGLATLTHTPKPMSFLTDICKRDKDNERPYMLLIAGYPSDDATVPAHALDKKSLDEIATFI</sequence>
<evidence type="ECO:0000313" key="1">
    <source>
        <dbReference type="EMBL" id="ATC83758.1"/>
    </source>
</evidence>
<protein>
    <submittedName>
        <fullName evidence="1">Uncharacterized protein</fullName>
    </submittedName>
</protein>
<dbReference type="EMBL" id="CP011011">
    <property type="protein sequence ID" value="ATC83758.1"/>
    <property type="molecule type" value="Genomic_DNA"/>
</dbReference>
<accession>A0ACA8E115</accession>
<gene>
    <name evidence="1" type="ORF">PAGA_a3651</name>
</gene>
<evidence type="ECO:0000313" key="2">
    <source>
        <dbReference type="Proteomes" id="UP000217277"/>
    </source>
</evidence>